<feature type="binding site" evidence="2">
    <location>
        <position position="90"/>
    </location>
    <ligand>
        <name>prephenate</name>
        <dbReference type="ChEBI" id="CHEBI:29934"/>
    </ligand>
</feature>
<feature type="binding site" evidence="2">
    <location>
        <position position="108"/>
    </location>
    <ligand>
        <name>prephenate</name>
        <dbReference type="ChEBI" id="CHEBI:29934"/>
    </ligand>
</feature>
<dbReference type="PIRSF" id="PIRSF005965">
    <property type="entry name" value="Chor_mut_AroH"/>
    <property type="match status" value="1"/>
</dbReference>
<evidence type="ECO:0000256" key="2">
    <source>
        <dbReference type="PIRSR" id="PIRSR005965-1"/>
    </source>
</evidence>
<dbReference type="NCBIfam" id="TIGR01796">
    <property type="entry name" value="CM_mono_aroH"/>
    <property type="match status" value="1"/>
</dbReference>
<dbReference type="SUPFAM" id="SSF55298">
    <property type="entry name" value="YjgF-like"/>
    <property type="match status" value="1"/>
</dbReference>
<accession>A0A1V0UX61</accession>
<proteinExistence type="predicted"/>
<dbReference type="AlphaFoldDB" id="A0A1V0UX61"/>
<dbReference type="UniPathway" id="UPA00120">
    <property type="reaction ID" value="UER00203"/>
</dbReference>
<evidence type="ECO:0000256" key="3">
    <source>
        <dbReference type="PROSITE-ProRule" id="PRU00514"/>
    </source>
</evidence>
<dbReference type="InterPro" id="IPR000857">
    <property type="entry name" value="MyTH4_dom"/>
</dbReference>
<dbReference type="EMBL" id="CP020557">
    <property type="protein sequence ID" value="ARF69648.1"/>
    <property type="molecule type" value="Genomic_DNA"/>
</dbReference>
<dbReference type="Proteomes" id="UP000192727">
    <property type="component" value="Chromosome"/>
</dbReference>
<dbReference type="PROSITE" id="PS51167">
    <property type="entry name" value="CHORISMATE_MUT_1"/>
    <property type="match status" value="1"/>
</dbReference>
<feature type="domain" description="MyTH4" evidence="4">
    <location>
        <begin position="1"/>
        <end position="125"/>
    </location>
</feature>
<dbReference type="Gene3D" id="3.30.1330.40">
    <property type="entry name" value="RutC-like"/>
    <property type="match status" value="1"/>
</dbReference>
<dbReference type="PROSITE" id="PS51016">
    <property type="entry name" value="MYTH4"/>
    <property type="match status" value="1"/>
</dbReference>
<keyword evidence="3" id="KW-0413">Isomerase</keyword>
<dbReference type="GO" id="GO:0009073">
    <property type="term" value="P:aromatic amino acid family biosynthetic process"/>
    <property type="evidence" value="ECO:0007669"/>
    <property type="project" value="UniProtKB-UniRule"/>
</dbReference>
<evidence type="ECO:0000313" key="6">
    <source>
        <dbReference type="Proteomes" id="UP000192727"/>
    </source>
</evidence>
<comment type="catalytic activity">
    <reaction evidence="3">
        <text>chorismate = prephenate</text>
        <dbReference type="Rhea" id="RHEA:13897"/>
        <dbReference type="ChEBI" id="CHEBI:29748"/>
        <dbReference type="ChEBI" id="CHEBI:29934"/>
        <dbReference type="EC" id="5.4.99.5"/>
    </reaction>
</comment>
<feature type="binding site" evidence="2">
    <location>
        <position position="7"/>
    </location>
    <ligand>
        <name>prephenate</name>
        <dbReference type="ChEBI" id="CHEBI:29934"/>
    </ligand>
</feature>
<dbReference type="InterPro" id="IPR008243">
    <property type="entry name" value="Chorismate_mutase_AroH"/>
</dbReference>
<dbReference type="InterPro" id="IPR035959">
    <property type="entry name" value="RutC-like_sf"/>
</dbReference>
<dbReference type="PANTHER" id="PTHR21164">
    <property type="entry name" value="CHORISMATE MUTASE"/>
    <property type="match status" value="1"/>
</dbReference>
<organism evidence="5 6">
    <name type="scientific">Paenibacillus larvae subsp. pulvifaciens</name>
    <dbReference type="NCBI Taxonomy" id="1477"/>
    <lineage>
        <taxon>Bacteria</taxon>
        <taxon>Bacillati</taxon>
        <taxon>Bacillota</taxon>
        <taxon>Bacilli</taxon>
        <taxon>Bacillales</taxon>
        <taxon>Paenibacillaceae</taxon>
        <taxon>Paenibacillus</taxon>
    </lineage>
</organism>
<dbReference type="RefSeq" id="WP_023482655.1">
    <property type="nucleotide sequence ID" value="NZ_CP020557.1"/>
</dbReference>
<protein>
    <recommendedName>
        <fullName evidence="1 3">chorismate mutase</fullName>
        <ecNumber evidence="1 3">5.4.99.5</ecNumber>
    </recommendedName>
</protein>
<keyword evidence="2 3" id="KW-0057">Aromatic amino acid biosynthesis</keyword>
<evidence type="ECO:0000256" key="1">
    <source>
        <dbReference type="NCBIfam" id="TIGR01796"/>
    </source>
</evidence>
<gene>
    <name evidence="5" type="ORF">B7C51_20180</name>
</gene>
<keyword evidence="2 3" id="KW-0028">Amino-acid biosynthesis</keyword>
<name>A0A1V0UX61_9BACL</name>
<sequence length="125" mass="14030">MYVRGIRGATTVEADEEKQILEATTELLEQIVAHNAIRPEDICSVLITVTHDLTSAFPAKAIRGMKGWELVPLMCSMEIPVPGSLERCIRMMVLTNTGKNQNEIRHIYLKTAKKLRPDILELTAK</sequence>
<evidence type="ECO:0000259" key="4">
    <source>
        <dbReference type="PROSITE" id="PS51016"/>
    </source>
</evidence>
<dbReference type="GO" id="GO:0005856">
    <property type="term" value="C:cytoskeleton"/>
    <property type="evidence" value="ECO:0007669"/>
    <property type="project" value="InterPro"/>
</dbReference>
<dbReference type="PANTHER" id="PTHR21164:SF0">
    <property type="entry name" value="CHORISMATE MUTASE AROH"/>
    <property type="match status" value="1"/>
</dbReference>
<dbReference type="GO" id="GO:0008652">
    <property type="term" value="P:amino acid biosynthetic process"/>
    <property type="evidence" value="ECO:0007669"/>
    <property type="project" value="UniProtKB-UniRule"/>
</dbReference>
<reference evidence="5 6" key="1">
    <citation type="submission" date="2017-03" db="EMBL/GenBank/DDBJ databases">
        <title>Paenibacillus larvae genome sequencing.</title>
        <authorList>
            <person name="Dingman D.W."/>
        </authorList>
    </citation>
    <scope>NUCLEOTIDE SEQUENCE [LARGE SCALE GENOMIC DNA]</scope>
    <source>
        <strain evidence="5 6">SAG 10367</strain>
    </source>
</reference>
<dbReference type="GO" id="GO:0046417">
    <property type="term" value="P:chorismate metabolic process"/>
    <property type="evidence" value="ECO:0007669"/>
    <property type="project" value="TreeGrafter"/>
</dbReference>
<dbReference type="Pfam" id="PF07736">
    <property type="entry name" value="CM_1"/>
    <property type="match status" value="1"/>
</dbReference>
<dbReference type="GO" id="GO:0004106">
    <property type="term" value="F:chorismate mutase activity"/>
    <property type="evidence" value="ECO:0007669"/>
    <property type="project" value="UniProtKB-UniRule"/>
</dbReference>
<dbReference type="EC" id="5.4.99.5" evidence="1 3"/>
<dbReference type="CDD" id="cd02185">
    <property type="entry name" value="AroH"/>
    <property type="match status" value="1"/>
</dbReference>
<evidence type="ECO:0000313" key="5">
    <source>
        <dbReference type="EMBL" id="ARF69648.1"/>
    </source>
</evidence>